<comment type="caution">
    <text evidence="4">The sequence shown here is derived from an EMBL/GenBank/DDBJ whole genome shotgun (WGS) entry which is preliminary data.</text>
</comment>
<evidence type="ECO:0000259" key="2">
    <source>
        <dbReference type="PROSITE" id="PS50883"/>
    </source>
</evidence>
<proteinExistence type="predicted"/>
<dbReference type="Gene3D" id="3.30.70.270">
    <property type="match status" value="1"/>
</dbReference>
<evidence type="ECO:0000313" key="5">
    <source>
        <dbReference type="Proteomes" id="UP001349262"/>
    </source>
</evidence>
<feature type="domain" description="GGDEF" evidence="3">
    <location>
        <begin position="255"/>
        <end position="383"/>
    </location>
</feature>
<dbReference type="Proteomes" id="UP001349262">
    <property type="component" value="Unassembled WGS sequence"/>
</dbReference>
<dbReference type="InterPro" id="IPR001633">
    <property type="entry name" value="EAL_dom"/>
</dbReference>
<dbReference type="EMBL" id="MLBY01000005">
    <property type="protein sequence ID" value="MEE7458466.1"/>
    <property type="molecule type" value="Genomic_DNA"/>
</dbReference>
<organism evidence="4 5">
    <name type="scientific">Methylobacterium radiotolerans</name>
    <dbReference type="NCBI Taxonomy" id="31998"/>
    <lineage>
        <taxon>Bacteria</taxon>
        <taxon>Pseudomonadati</taxon>
        <taxon>Pseudomonadota</taxon>
        <taxon>Alphaproteobacteria</taxon>
        <taxon>Hyphomicrobiales</taxon>
        <taxon>Methylobacteriaceae</taxon>
        <taxon>Methylobacterium</taxon>
    </lineage>
</organism>
<name>A0ABU7TCV0_9HYPH</name>
<feature type="transmembrane region" description="Helical" evidence="1">
    <location>
        <begin position="74"/>
        <end position="93"/>
    </location>
</feature>
<feature type="transmembrane region" description="Helical" evidence="1">
    <location>
        <begin position="142"/>
        <end position="160"/>
    </location>
</feature>
<dbReference type="InterPro" id="IPR029787">
    <property type="entry name" value="Nucleotide_cyclase"/>
</dbReference>
<dbReference type="SMART" id="SM00052">
    <property type="entry name" value="EAL"/>
    <property type="match status" value="1"/>
</dbReference>
<feature type="domain" description="EAL" evidence="2">
    <location>
        <begin position="392"/>
        <end position="642"/>
    </location>
</feature>
<evidence type="ECO:0000259" key="3">
    <source>
        <dbReference type="PROSITE" id="PS50887"/>
    </source>
</evidence>
<accession>A0ABU7TCV0</accession>
<dbReference type="Pfam" id="PF00563">
    <property type="entry name" value="EAL"/>
    <property type="match status" value="1"/>
</dbReference>
<dbReference type="PANTHER" id="PTHR44757">
    <property type="entry name" value="DIGUANYLATE CYCLASE DGCP"/>
    <property type="match status" value="1"/>
</dbReference>
<evidence type="ECO:0000256" key="1">
    <source>
        <dbReference type="SAM" id="Phobius"/>
    </source>
</evidence>
<reference evidence="4 5" key="1">
    <citation type="journal article" date="2012" name="Genet. Mol. Biol.">
        <title>Analysis of 16S rRNA and mxaF genes revealing insights into Methylobacterium niche-specific plant association.</title>
        <authorList>
            <person name="Dourado M.N."/>
            <person name="Andreote F.D."/>
            <person name="Dini-Andreote F."/>
            <person name="Conti R."/>
            <person name="Araujo J.M."/>
            <person name="Araujo W.L."/>
        </authorList>
    </citation>
    <scope>NUCLEOTIDE SEQUENCE [LARGE SCALE GENOMIC DNA]</scope>
    <source>
        <strain evidence="4 5">SR1.6/4</strain>
    </source>
</reference>
<keyword evidence="1" id="KW-1133">Transmembrane helix</keyword>
<dbReference type="SMART" id="SM00267">
    <property type="entry name" value="GGDEF"/>
    <property type="match status" value="1"/>
</dbReference>
<keyword evidence="1" id="KW-0812">Transmembrane</keyword>
<feature type="transmembrane region" description="Helical" evidence="1">
    <location>
        <begin position="114"/>
        <end position="136"/>
    </location>
</feature>
<dbReference type="SUPFAM" id="SSF141868">
    <property type="entry name" value="EAL domain-like"/>
    <property type="match status" value="1"/>
</dbReference>
<keyword evidence="1" id="KW-0472">Membrane</keyword>
<dbReference type="Pfam" id="PF00990">
    <property type="entry name" value="GGDEF"/>
    <property type="match status" value="1"/>
</dbReference>
<dbReference type="SUPFAM" id="SSF55073">
    <property type="entry name" value="Nucleotide cyclase"/>
    <property type="match status" value="1"/>
</dbReference>
<evidence type="ECO:0000313" key="4">
    <source>
        <dbReference type="EMBL" id="MEE7458466.1"/>
    </source>
</evidence>
<sequence>MPRIRVSDDEAAMLIPRLLRRLRAFYVVQENDPVLAAAQFQALARQILILYAILALNVVALAYTHYGLAPAELILGPPVLLIAIVAVRSLAWMRAVRQPSQGPETFARLQVINLWTLLLGIGLAVWAATLMAYGGLAENMQGLFFLTVTMMVCVQCLMHLRTAARILTTIAIPFSLYFLVYGAPLLQVTIINYLFVLIGMTMMQKFAYGDFRRLVALTAENGRLAHTDALTGLPNRRSFVARLEATAERAQAQGGCFGLGVIDLDGFKPVNDSLGHGAGDAVLREVARRLERAGLGWVARLGGDEFGLIVEADADLDALGRQLCALLREPYLIREGHAQIGASIGFARFPEAALSADSLMERADFALYHAKVRCRGTAVCFAPRHEAQLRRQAAVEKALRRADLATEFHLHYQPIVDAASGRVEAYEALARWNSPTLGSVAPADFILVAERSGFIRDLTRAMLGQALDTMRDWPADRRLSFNLSAHDLAAPETVDQLVALVVESGVDPSRIVFEVTESGLMRDLGDARRVLTSLKALGVRIALDDFGTGYSSLSYLHRLPVDRLKIDRSFVTQCAEDATALNIVRSILDLCRHLALDCIVEGVETREQMQLLRSVGCRSMQGYLFHKPMPAAEIAAFEAASQAAIRAKAEVHPVAA</sequence>
<dbReference type="InterPro" id="IPR000160">
    <property type="entry name" value="GGDEF_dom"/>
</dbReference>
<dbReference type="CDD" id="cd01948">
    <property type="entry name" value="EAL"/>
    <property type="match status" value="1"/>
</dbReference>
<dbReference type="InterPro" id="IPR043128">
    <property type="entry name" value="Rev_trsase/Diguanyl_cyclase"/>
</dbReference>
<dbReference type="InterPro" id="IPR052155">
    <property type="entry name" value="Biofilm_reg_signaling"/>
</dbReference>
<dbReference type="Gene3D" id="3.20.20.450">
    <property type="entry name" value="EAL domain"/>
    <property type="match status" value="1"/>
</dbReference>
<keyword evidence="5" id="KW-1185">Reference proteome</keyword>
<dbReference type="NCBIfam" id="TIGR00254">
    <property type="entry name" value="GGDEF"/>
    <property type="match status" value="1"/>
</dbReference>
<dbReference type="CDD" id="cd01949">
    <property type="entry name" value="GGDEF"/>
    <property type="match status" value="1"/>
</dbReference>
<feature type="transmembrane region" description="Helical" evidence="1">
    <location>
        <begin position="48"/>
        <end position="68"/>
    </location>
</feature>
<gene>
    <name evidence="4" type="ORF">MRSR164_17305</name>
</gene>
<dbReference type="PROSITE" id="PS50883">
    <property type="entry name" value="EAL"/>
    <property type="match status" value="1"/>
</dbReference>
<dbReference type="InterPro" id="IPR035919">
    <property type="entry name" value="EAL_sf"/>
</dbReference>
<protein>
    <submittedName>
        <fullName evidence="4">GGDEF-domain containing protein</fullName>
    </submittedName>
</protein>
<dbReference type="PANTHER" id="PTHR44757:SF2">
    <property type="entry name" value="BIOFILM ARCHITECTURE MAINTENANCE PROTEIN MBAA"/>
    <property type="match status" value="1"/>
</dbReference>
<dbReference type="PROSITE" id="PS50887">
    <property type="entry name" value="GGDEF"/>
    <property type="match status" value="1"/>
</dbReference>